<dbReference type="InterPro" id="IPR001610">
    <property type="entry name" value="PAC"/>
</dbReference>
<dbReference type="CDD" id="cd00130">
    <property type="entry name" value="PAS"/>
    <property type="match status" value="1"/>
</dbReference>
<dbReference type="InterPro" id="IPR052162">
    <property type="entry name" value="Sensor_kinase/Photoreceptor"/>
</dbReference>
<evidence type="ECO:0000256" key="1">
    <source>
        <dbReference type="ARBA" id="ARBA00000085"/>
    </source>
</evidence>
<reference evidence="9" key="1">
    <citation type="journal article" date="2009" name="ISME J.">
        <title>The genome sequence of the psychrophilic archaeon, Methanococcoides burtonii: the role of genome evolution in cold adaptation.</title>
        <authorList>
            <person name="Allen M.A."/>
            <person name="Lauro F.M."/>
            <person name="Williams T.J."/>
            <person name="Burg D."/>
            <person name="Siddiqui K.S."/>
            <person name="De Francisci D."/>
            <person name="Chong K.W."/>
            <person name="Pilak O."/>
            <person name="Chew H.H."/>
            <person name="De Maere M.Z."/>
            <person name="Ting L."/>
            <person name="Katrib M."/>
            <person name="Ng C."/>
            <person name="Sowers K.R."/>
            <person name="Galperin M.Y."/>
            <person name="Anderson I.J."/>
            <person name="Ivanova N."/>
            <person name="Dalin E."/>
            <person name="Martinez M."/>
            <person name="Lapidus A."/>
            <person name="Hauser L."/>
            <person name="Land M."/>
            <person name="Thomas T."/>
            <person name="Cavicchioli R."/>
        </authorList>
    </citation>
    <scope>NUCLEOTIDE SEQUENCE [LARGE SCALE GENOMIC DNA]</scope>
    <source>
        <strain evidence="9">DSM 6242 / NBRC 107633 / OCM 468 / ACE-M</strain>
    </source>
</reference>
<evidence type="ECO:0000259" key="6">
    <source>
        <dbReference type="PROSITE" id="PS50112"/>
    </source>
</evidence>
<evidence type="ECO:0000256" key="3">
    <source>
        <dbReference type="ARBA" id="ARBA00022553"/>
    </source>
</evidence>
<protein>
    <recommendedName>
        <fullName evidence="2">histidine kinase</fullName>
        <ecNumber evidence="2">2.7.13.3</ecNumber>
    </recommendedName>
</protein>
<keyword evidence="3" id="KW-0597">Phosphoprotein</keyword>
<dbReference type="InterPro" id="IPR035965">
    <property type="entry name" value="PAS-like_dom_sf"/>
</dbReference>
<dbReference type="SMART" id="SM00086">
    <property type="entry name" value="PAC"/>
    <property type="match status" value="1"/>
</dbReference>
<feature type="domain" description="PAC" evidence="7">
    <location>
        <begin position="354"/>
        <end position="406"/>
    </location>
</feature>
<dbReference type="Gene3D" id="3.30.450.20">
    <property type="entry name" value="PAS domain"/>
    <property type="match status" value="1"/>
</dbReference>
<gene>
    <name evidence="8" type="ordered locus">Mbur_2200</name>
</gene>
<dbReference type="EMBL" id="CP000300">
    <property type="protein sequence ID" value="ABE53065.1"/>
    <property type="molecule type" value="Genomic_DNA"/>
</dbReference>
<dbReference type="PROSITE" id="PS50112">
    <property type="entry name" value="PAS"/>
    <property type="match status" value="1"/>
</dbReference>
<dbReference type="InterPro" id="IPR000700">
    <property type="entry name" value="PAS-assoc_C"/>
</dbReference>
<accession>Q12U11</accession>
<feature type="domain" description="PAS" evidence="6">
    <location>
        <begin position="282"/>
        <end position="351"/>
    </location>
</feature>
<dbReference type="SMART" id="SM00091">
    <property type="entry name" value="PAS"/>
    <property type="match status" value="1"/>
</dbReference>
<name>Q12U11_METBU</name>
<keyword evidence="4" id="KW-0808">Transferase</keyword>
<evidence type="ECO:0000256" key="5">
    <source>
        <dbReference type="ARBA" id="ARBA00022777"/>
    </source>
</evidence>
<dbReference type="STRING" id="259564.Mbur_2200"/>
<dbReference type="Proteomes" id="UP000001979">
    <property type="component" value="Chromosome"/>
</dbReference>
<comment type="catalytic activity">
    <reaction evidence="1">
        <text>ATP + protein L-histidine = ADP + protein N-phospho-L-histidine.</text>
        <dbReference type="EC" id="2.7.13.3"/>
    </reaction>
</comment>
<dbReference type="PANTHER" id="PTHR43304:SF1">
    <property type="entry name" value="PAC DOMAIN-CONTAINING PROTEIN"/>
    <property type="match status" value="1"/>
</dbReference>
<dbReference type="Pfam" id="PF08447">
    <property type="entry name" value="PAS_3"/>
    <property type="match status" value="1"/>
</dbReference>
<dbReference type="InterPro" id="IPR013655">
    <property type="entry name" value="PAS_fold_3"/>
</dbReference>
<evidence type="ECO:0000256" key="4">
    <source>
        <dbReference type="ARBA" id="ARBA00022679"/>
    </source>
</evidence>
<organism evidence="8 9">
    <name type="scientific">Methanococcoides burtonii (strain DSM 6242 / NBRC 107633 / OCM 468 / ACE-M)</name>
    <dbReference type="NCBI Taxonomy" id="259564"/>
    <lineage>
        <taxon>Archaea</taxon>
        <taxon>Methanobacteriati</taxon>
        <taxon>Methanobacteriota</taxon>
        <taxon>Stenosarchaea group</taxon>
        <taxon>Methanomicrobia</taxon>
        <taxon>Methanosarcinales</taxon>
        <taxon>Methanosarcinaceae</taxon>
        <taxon>Methanococcoides</taxon>
    </lineage>
</organism>
<dbReference type="KEGG" id="mbu:Mbur_2200"/>
<dbReference type="AlphaFoldDB" id="Q12U11"/>
<evidence type="ECO:0000313" key="9">
    <source>
        <dbReference type="Proteomes" id="UP000001979"/>
    </source>
</evidence>
<evidence type="ECO:0000313" key="8">
    <source>
        <dbReference type="EMBL" id="ABE53065.1"/>
    </source>
</evidence>
<dbReference type="InterPro" id="IPR000014">
    <property type="entry name" value="PAS"/>
</dbReference>
<evidence type="ECO:0000256" key="2">
    <source>
        <dbReference type="ARBA" id="ARBA00012438"/>
    </source>
</evidence>
<dbReference type="GO" id="GO:0004673">
    <property type="term" value="F:protein histidine kinase activity"/>
    <property type="evidence" value="ECO:0007669"/>
    <property type="project" value="UniProtKB-EC"/>
</dbReference>
<dbReference type="EC" id="2.7.13.3" evidence="2"/>
<evidence type="ECO:0000259" key="7">
    <source>
        <dbReference type="PROSITE" id="PS50113"/>
    </source>
</evidence>
<dbReference type="NCBIfam" id="TIGR00229">
    <property type="entry name" value="sensory_box"/>
    <property type="match status" value="1"/>
</dbReference>
<dbReference type="HOGENOM" id="CLU_586101_0_0_2"/>
<sequence>MLTNISEGWGNVGDSCKNLGIKISSGNHHLQNFIDACLVYIKKRFLYLRGGSLKTAVCEMRTDSERIFDELEIITEVIDNEIGLKCRPHCIIIYNGTKFVFVCIHLYMVSSILNCVTLFVGTTCLVMWGMGMYIVTGSSGEGLSGSSHTSEKDGLLEGNELELLCLSFDFIDGKISFEQVAQRIVEKIPFIFIHPDNVCACIDIQDSFYTSSNFKRTNNSLSYNVSLDDESVGVISVYILDELADMDSRLFSKKEEEMFKRVANHIEMMLMHRNMHTSSFEKEQSYRFLVENIKDMVYSIDVDMNLLYISPQVIFYGYTPEQISSGNWLDIVHPDDRGRLIDSYRATVKNEFNEPTVFRIFDSDGHIYWMEEMGMPLLNSSGEVTSISGIIRDVTERKDLEDALKKRVEFERIISDISSSFINFSSDELDGKMHDAIESIGNISDITQCYIYDYSYGSSLFSIIYE</sequence>
<dbReference type="SUPFAM" id="SSF55785">
    <property type="entry name" value="PYP-like sensor domain (PAS domain)"/>
    <property type="match status" value="1"/>
</dbReference>
<keyword evidence="5" id="KW-0418">Kinase</keyword>
<dbReference type="PROSITE" id="PS50113">
    <property type="entry name" value="PAC"/>
    <property type="match status" value="1"/>
</dbReference>
<keyword evidence="9" id="KW-1185">Reference proteome</keyword>
<dbReference type="PANTHER" id="PTHR43304">
    <property type="entry name" value="PHYTOCHROME-LIKE PROTEIN CPH1"/>
    <property type="match status" value="1"/>
</dbReference>
<proteinExistence type="predicted"/>